<dbReference type="OrthoDB" id="9803763at2"/>
<comment type="subcellular location">
    <subcellularLocation>
        <location evidence="1">Periplasm</location>
    </subcellularLocation>
</comment>
<dbReference type="EMBL" id="VFSV01000073">
    <property type="protein sequence ID" value="TRD14479.1"/>
    <property type="molecule type" value="Genomic_DNA"/>
</dbReference>
<dbReference type="Proteomes" id="UP000318590">
    <property type="component" value="Unassembled WGS sequence"/>
</dbReference>
<dbReference type="GO" id="GO:0055085">
    <property type="term" value="P:transmembrane transport"/>
    <property type="evidence" value="ECO:0007669"/>
    <property type="project" value="InterPro"/>
</dbReference>
<dbReference type="PANTHER" id="PTHR33376">
    <property type="match status" value="1"/>
</dbReference>
<keyword evidence="3" id="KW-0574">Periplasm</keyword>
<comment type="caution">
    <text evidence="4">The sequence shown here is derived from an EMBL/GenBank/DDBJ whole genome shotgun (WGS) entry which is preliminary data.</text>
</comment>
<evidence type="ECO:0000256" key="3">
    <source>
        <dbReference type="ARBA" id="ARBA00022764"/>
    </source>
</evidence>
<dbReference type="PANTHER" id="PTHR33376:SF5">
    <property type="entry name" value="EXTRACYTOPLASMIC SOLUTE RECEPTOR PROTEIN"/>
    <property type="match status" value="1"/>
</dbReference>
<dbReference type="InterPro" id="IPR038404">
    <property type="entry name" value="TRAP_DctP_sf"/>
</dbReference>
<accession>A0A547PK18</accession>
<evidence type="ECO:0000313" key="5">
    <source>
        <dbReference type="Proteomes" id="UP000318590"/>
    </source>
</evidence>
<evidence type="ECO:0000256" key="2">
    <source>
        <dbReference type="ARBA" id="ARBA00022729"/>
    </source>
</evidence>
<dbReference type="Pfam" id="PF03480">
    <property type="entry name" value="DctP"/>
    <property type="match status" value="1"/>
</dbReference>
<protein>
    <submittedName>
        <fullName evidence="4">TRAP transporter substrate-binding protein</fullName>
    </submittedName>
</protein>
<keyword evidence="5" id="KW-1185">Reference proteome</keyword>
<sequence length="352" mass="37459">MKRAALIKAGGNPVLSGRIKMKMKVLSSVAALVIGLTGSAALAETVLRVGSVAPTQSPWGAWITKVAEQVETVSGGELKLQLLLDGQIGDEVTMTRQAQKGRLDMIYVTNDPLSVVMPELEIMSAPFFFDSTEQGTCVQHNHLAGILEPLMAENNLVPVTWMEVGHTNIFSSRPVRMPEDMGGLKIRVANGIIKRDFMSALGTTPSPLSVADMIPALQTGTIDAVNIPTVYGIAVGIPKLAPHVTVTQHYRLVGSLAISQRVWDKLSDEEQGWLMSVAPMGAELSEMILGAEKALLGQIAEAGVDVHYPTEEELAAWRASADGVLDASLAEIGGQSEDIRAKLEEAKAACGS</sequence>
<dbReference type="CDD" id="cd13603">
    <property type="entry name" value="PBP2_TRAP_Siap_TeaA_like"/>
    <property type="match status" value="1"/>
</dbReference>
<name>A0A547PK18_9RHOB</name>
<dbReference type="InterPro" id="IPR018389">
    <property type="entry name" value="DctP_fam"/>
</dbReference>
<gene>
    <name evidence="4" type="ORF">FEV53_18890</name>
</gene>
<proteinExistence type="predicted"/>
<reference evidence="4 5" key="1">
    <citation type="submission" date="2019-06" db="EMBL/GenBank/DDBJ databases">
        <title>Paenimaribius caenipelagi gen. nov., sp. nov., isolated from a tidal flat.</title>
        <authorList>
            <person name="Yoon J.-H."/>
        </authorList>
    </citation>
    <scope>NUCLEOTIDE SEQUENCE [LARGE SCALE GENOMIC DNA]</scope>
    <source>
        <strain evidence="4 5">JBTF-M29</strain>
    </source>
</reference>
<dbReference type="GO" id="GO:0042597">
    <property type="term" value="C:periplasmic space"/>
    <property type="evidence" value="ECO:0007669"/>
    <property type="project" value="UniProtKB-SubCell"/>
</dbReference>
<dbReference type="AlphaFoldDB" id="A0A547PK18"/>
<evidence type="ECO:0000256" key="1">
    <source>
        <dbReference type="ARBA" id="ARBA00004418"/>
    </source>
</evidence>
<dbReference type="Gene3D" id="3.40.190.170">
    <property type="entry name" value="Bacterial extracellular solute-binding protein, family 7"/>
    <property type="match status" value="1"/>
</dbReference>
<keyword evidence="2" id="KW-0732">Signal</keyword>
<evidence type="ECO:0000313" key="4">
    <source>
        <dbReference type="EMBL" id="TRD14479.1"/>
    </source>
</evidence>
<dbReference type="NCBIfam" id="NF037995">
    <property type="entry name" value="TRAP_S1"/>
    <property type="match status" value="1"/>
</dbReference>
<organism evidence="4 5">
    <name type="scientific">Palleronia caenipelagi</name>
    <dbReference type="NCBI Taxonomy" id="2489174"/>
    <lineage>
        <taxon>Bacteria</taxon>
        <taxon>Pseudomonadati</taxon>
        <taxon>Pseudomonadota</taxon>
        <taxon>Alphaproteobacteria</taxon>
        <taxon>Rhodobacterales</taxon>
        <taxon>Roseobacteraceae</taxon>
        <taxon>Palleronia</taxon>
    </lineage>
</organism>